<protein>
    <submittedName>
        <fullName evidence="1">Uncharacterized protein</fullName>
    </submittedName>
</protein>
<dbReference type="Proteomes" id="UP000595437">
    <property type="component" value="Chromosome 15"/>
</dbReference>
<dbReference type="EMBL" id="CP045904">
    <property type="protein sequence ID" value="QQP36205.1"/>
    <property type="molecule type" value="Genomic_DNA"/>
</dbReference>
<dbReference type="AlphaFoldDB" id="A0A7T8JW94"/>
<accession>A0A7T8JW94</accession>
<sequence>MTSILDHLYVDSSLKHRISVIVLENVITDHQPLLIQHYGTGIWNIYHDRLPHIWYRNFAGTNYVN</sequence>
<evidence type="ECO:0000313" key="1">
    <source>
        <dbReference type="EMBL" id="QQP36205.1"/>
    </source>
</evidence>
<organism evidence="1 2">
    <name type="scientific">Caligus rogercresseyi</name>
    <name type="common">Sea louse</name>
    <dbReference type="NCBI Taxonomy" id="217165"/>
    <lineage>
        <taxon>Eukaryota</taxon>
        <taxon>Metazoa</taxon>
        <taxon>Ecdysozoa</taxon>
        <taxon>Arthropoda</taxon>
        <taxon>Crustacea</taxon>
        <taxon>Multicrustacea</taxon>
        <taxon>Hexanauplia</taxon>
        <taxon>Copepoda</taxon>
        <taxon>Siphonostomatoida</taxon>
        <taxon>Caligidae</taxon>
        <taxon>Caligus</taxon>
    </lineage>
</organism>
<evidence type="ECO:0000313" key="2">
    <source>
        <dbReference type="Proteomes" id="UP000595437"/>
    </source>
</evidence>
<proteinExistence type="predicted"/>
<reference evidence="2" key="1">
    <citation type="submission" date="2021-01" db="EMBL/GenBank/DDBJ databases">
        <title>Caligus Genome Assembly.</title>
        <authorList>
            <person name="Gallardo-Escarate C."/>
        </authorList>
    </citation>
    <scope>NUCLEOTIDE SEQUENCE [LARGE SCALE GENOMIC DNA]</scope>
</reference>
<name>A0A7T8JW94_CALRO</name>
<gene>
    <name evidence="1" type="ORF">FKW44_021228</name>
</gene>
<keyword evidence="2" id="KW-1185">Reference proteome</keyword>